<sequence length="638" mass="72720">MHLVIYFCGTGNPGDTFGDHYDYVNRSKVCTVFVKGCDEPEVCNSGLFPNLKAFANRFVGKLFKAEDTKVKLAALKSFSPAEHSQEAVDNKLLESIGVRLDRTTIEGRVAKEEIESITLCGYSRGAVTCFEVARALHRMAPQIPVDIVADQPVPGNSYQGPLTNAGSIADCSDLTNLRNVSVILGSYTGSMANVDLHVKKEIPEDLTPYKNSYLFVGEAPFYEVIDAVKDKVTGDEIESAKYKTNVKPYYVNSQGELQELGYRFGDYTAAVFKELKIDANKERKYSMTPQEFSYLVDTYKAESLHETERVIHRGFFSQILPKLPRKAHRDLIIIPRESHHQDRPNAPTGEEHMHMQMAKYLDAKTGPDPREPSKKVKLGLVKEGAVERKTAVAKATYSKYESEEPTLFPVASKMQGFFGLGNQAYRYIDKLHPKGHVRKGMQWNDKKETLLDWWQSHENTSRSTQLTKELVKSLKTIDLNNKDELIKLFKQTDRWLMLKENSSTSRYYQVECLRGHIKHYLEENHGVLQQQIAHWNREELKHTDYFLKHWTEGSKAASWFKTKETEVLDQAFLTHSSLEPSEKNDRALLKAMDTWLTAKEGSSSSRYDLVLEMYEHLSGVIQNNYGIDLDQEAQISLR</sequence>
<evidence type="ECO:0000313" key="2">
    <source>
        <dbReference type="Proteomes" id="UP000032803"/>
    </source>
</evidence>
<dbReference type="EMBL" id="LN681225">
    <property type="protein sequence ID" value="CEK10020.1"/>
    <property type="molecule type" value="Genomic_DNA"/>
</dbReference>
<dbReference type="OrthoDB" id="1432332at2"/>
<gene>
    <name evidence="1" type="ORF">LHA_0953</name>
</gene>
<dbReference type="KEGG" id="lha:LHA_0953"/>
<dbReference type="HOGENOM" id="CLU_428833_0_0_6"/>
<dbReference type="RefSeq" id="WP_045105459.1">
    <property type="nucleotide sequence ID" value="NZ_LN681225.1"/>
</dbReference>
<protein>
    <submittedName>
        <fullName evidence="1">Uncharacterized protein</fullName>
    </submittedName>
</protein>
<dbReference type="AlphaFoldDB" id="A0A0A8UMC6"/>
<name>A0A0A8UMC6_LEGHA</name>
<organism evidence="1 2">
    <name type="scientific">Legionella hackeliae</name>
    <dbReference type="NCBI Taxonomy" id="449"/>
    <lineage>
        <taxon>Bacteria</taxon>
        <taxon>Pseudomonadati</taxon>
        <taxon>Pseudomonadota</taxon>
        <taxon>Gammaproteobacteria</taxon>
        <taxon>Legionellales</taxon>
        <taxon>Legionellaceae</taxon>
        <taxon>Legionella</taxon>
    </lineage>
</organism>
<dbReference type="Proteomes" id="UP000032803">
    <property type="component" value="Chromosome I"/>
</dbReference>
<reference evidence="2" key="1">
    <citation type="submission" date="2014-09" db="EMBL/GenBank/DDBJ databases">
        <authorList>
            <person name="Gomez-Valero L."/>
        </authorList>
    </citation>
    <scope>NUCLEOTIDE SEQUENCE [LARGE SCALE GENOMIC DNA]</scope>
    <source>
        <strain evidence="2">ATCC35250</strain>
    </source>
</reference>
<accession>A0A0A8UMC6</accession>
<keyword evidence="2" id="KW-1185">Reference proteome</keyword>
<dbReference type="PATRIC" id="fig|449.7.peg.3036"/>
<proteinExistence type="predicted"/>
<evidence type="ECO:0000313" key="1">
    <source>
        <dbReference type="EMBL" id="CEK10020.1"/>
    </source>
</evidence>